<dbReference type="InParanoid" id="A0A0G4EUW0"/>
<dbReference type="OMA" id="PCKELNI"/>
<dbReference type="InterPro" id="IPR045853">
    <property type="entry name" value="Pep_chain_release_fac_I_sf"/>
</dbReference>
<dbReference type="GO" id="GO:0003747">
    <property type="term" value="F:translation release factor activity"/>
    <property type="evidence" value="ECO:0007669"/>
    <property type="project" value="InterPro"/>
</dbReference>
<protein>
    <recommendedName>
        <fullName evidence="2">Prokaryotic-type class I peptide chain release factors domain-containing protein</fullName>
    </recommendedName>
</protein>
<evidence type="ECO:0000313" key="3">
    <source>
        <dbReference type="EMBL" id="CEM02039.1"/>
    </source>
</evidence>
<accession>A0A0G4EUW0</accession>
<dbReference type="STRING" id="1169540.A0A0G4EUW0"/>
<dbReference type="Gene3D" id="3.30.160.20">
    <property type="match status" value="1"/>
</dbReference>
<dbReference type="Gene3D" id="3.30.70.1660">
    <property type="match status" value="1"/>
</dbReference>
<comment type="similarity">
    <text evidence="1">Belongs to the prokaryotic/mitochondrial release factor family.</text>
</comment>
<dbReference type="SMART" id="SM00937">
    <property type="entry name" value="PCRF"/>
    <property type="match status" value="1"/>
</dbReference>
<evidence type="ECO:0000313" key="4">
    <source>
        <dbReference type="Proteomes" id="UP000041254"/>
    </source>
</evidence>
<gene>
    <name evidence="3" type="ORF">Vbra_13426</name>
</gene>
<dbReference type="InterPro" id="IPR005139">
    <property type="entry name" value="PCRF"/>
</dbReference>
<dbReference type="PANTHER" id="PTHR43116">
    <property type="entry name" value="PEPTIDE CHAIN RELEASE FACTOR 2"/>
    <property type="match status" value="1"/>
</dbReference>
<feature type="domain" description="Prokaryotic-type class I peptide chain release factors" evidence="2">
    <location>
        <begin position="233"/>
        <end position="249"/>
    </location>
</feature>
<dbReference type="Proteomes" id="UP000041254">
    <property type="component" value="Unassembled WGS sequence"/>
</dbReference>
<dbReference type="PhylomeDB" id="A0A0G4EUW0"/>
<evidence type="ECO:0000259" key="2">
    <source>
        <dbReference type="PROSITE" id="PS00745"/>
    </source>
</evidence>
<organism evidence="3 4">
    <name type="scientific">Vitrella brassicaformis (strain CCMP3155)</name>
    <dbReference type="NCBI Taxonomy" id="1169540"/>
    <lineage>
        <taxon>Eukaryota</taxon>
        <taxon>Sar</taxon>
        <taxon>Alveolata</taxon>
        <taxon>Colpodellida</taxon>
        <taxon>Vitrellaceae</taxon>
        <taxon>Vitrella</taxon>
    </lineage>
</organism>
<dbReference type="VEuPathDB" id="CryptoDB:Vbra_13426"/>
<dbReference type="SUPFAM" id="SSF75620">
    <property type="entry name" value="Release factor"/>
    <property type="match status" value="1"/>
</dbReference>
<dbReference type="EMBL" id="CDMY01000316">
    <property type="protein sequence ID" value="CEM02039.1"/>
    <property type="molecule type" value="Genomic_DNA"/>
</dbReference>
<keyword evidence="4" id="KW-1185">Reference proteome</keyword>
<dbReference type="Pfam" id="PF03462">
    <property type="entry name" value="PCRF"/>
    <property type="match status" value="1"/>
</dbReference>
<sequence length="352" mass="38610">MTQYDHIKRSVAQIDSDLQEGRVTRLTAEQKAQLALKDTIDELGSLVSKMEATKDLLELCWAESERGSGSENEPEAQDNSELIRVCEGDLRVLHLRVEEMKLETALRAEDLGNCFIEIQSGAGGTESMDWVEMLGDMYEGFGASQGWSVDTVHQVPGDMAGYHKLVLHMRHASGLPLPYLKGETGVHRLIRISPFDSGEKRHTSFAGVTVFPETPEAEAIVIRKDELKAETMRASGAGGQSVNCRATAVRLTHIPSGIAVHCRAFSGQIANYNAALQMIKAKLLAQQQEDKKKERTAIASQIAEVSFGRQIRTYTLDPSPFVKDGRTNVETTDAEGVLSGDALKELLEATLI</sequence>
<evidence type="ECO:0000256" key="1">
    <source>
        <dbReference type="ARBA" id="ARBA00010835"/>
    </source>
</evidence>
<name>A0A0G4EUW0_VITBC</name>
<reference evidence="3 4" key="1">
    <citation type="submission" date="2014-11" db="EMBL/GenBank/DDBJ databases">
        <authorList>
            <person name="Zhu J."/>
            <person name="Qi W."/>
            <person name="Song R."/>
        </authorList>
    </citation>
    <scope>NUCLEOTIDE SEQUENCE [LARGE SCALE GENOMIC DNA]</scope>
</reference>
<dbReference type="InterPro" id="IPR000352">
    <property type="entry name" value="Pep_chain_release_fac_I"/>
</dbReference>
<dbReference type="OrthoDB" id="2019491at2759"/>
<dbReference type="PANTHER" id="PTHR43116:SF3">
    <property type="entry name" value="CLASS I PEPTIDE CHAIN RELEASE FACTOR"/>
    <property type="match status" value="1"/>
</dbReference>
<dbReference type="Pfam" id="PF00472">
    <property type="entry name" value="RF-1"/>
    <property type="match status" value="1"/>
</dbReference>
<dbReference type="PROSITE" id="PS00745">
    <property type="entry name" value="RF_PROK_I"/>
    <property type="match status" value="1"/>
</dbReference>
<dbReference type="AlphaFoldDB" id="A0A0G4EUW0"/>
<proteinExistence type="inferred from homology"/>
<dbReference type="GO" id="GO:0005737">
    <property type="term" value="C:cytoplasm"/>
    <property type="evidence" value="ECO:0007669"/>
    <property type="project" value="UniProtKB-ARBA"/>
</dbReference>